<evidence type="ECO:0000313" key="2">
    <source>
        <dbReference type="Proteomes" id="UP000565724"/>
    </source>
</evidence>
<sequence>MDDREIITSVDEYTGETQVRIAATQLGPEFSRTQAQRIVAGWVDFFSAGPSSIEDLQFVTRTPKRLFDALAGQTQLRRLTLKWGDYEDLHALTGMAHLLELHLRGASSVRSIDPLAELTSVETLEIDSLRHARVLDAVGAMASVRDLELGGDWMSMRVAHVESIGFLAAMPQLERLRLHTMVVDDLDYSPLLSIPKLKSLRVMKARGMSPTYEALEASPAWDDLNA</sequence>
<name>A0A7Y5ZYM0_9CELL</name>
<dbReference type="AlphaFoldDB" id="A0A7Y5ZYM0"/>
<dbReference type="EMBL" id="JABMCI010000052">
    <property type="protein sequence ID" value="NUU16529.1"/>
    <property type="molecule type" value="Genomic_DNA"/>
</dbReference>
<dbReference type="Proteomes" id="UP000565724">
    <property type="component" value="Unassembled WGS sequence"/>
</dbReference>
<gene>
    <name evidence="1" type="ORF">HP550_04625</name>
</gene>
<protein>
    <recommendedName>
        <fullName evidence="3">Leucine-rich repeat domain-containing protein</fullName>
    </recommendedName>
</protein>
<evidence type="ECO:0000313" key="1">
    <source>
        <dbReference type="EMBL" id="NUU16529.1"/>
    </source>
</evidence>
<dbReference type="SUPFAM" id="SSF52058">
    <property type="entry name" value="L domain-like"/>
    <property type="match status" value="1"/>
</dbReference>
<dbReference type="InterPro" id="IPR032675">
    <property type="entry name" value="LRR_dom_sf"/>
</dbReference>
<comment type="caution">
    <text evidence="1">The sequence shown here is derived from an EMBL/GenBank/DDBJ whole genome shotgun (WGS) entry which is preliminary data.</text>
</comment>
<proteinExistence type="predicted"/>
<dbReference type="Gene3D" id="3.80.10.10">
    <property type="entry name" value="Ribonuclease Inhibitor"/>
    <property type="match status" value="1"/>
</dbReference>
<reference evidence="1 2" key="1">
    <citation type="submission" date="2020-05" db="EMBL/GenBank/DDBJ databases">
        <title>Genome Sequencing of Type Strains.</title>
        <authorList>
            <person name="Lemaire J.F."/>
            <person name="Inderbitzin P."/>
            <person name="Gregorio O.A."/>
            <person name="Collins S.B."/>
            <person name="Wespe N."/>
            <person name="Knight-Connoni V."/>
        </authorList>
    </citation>
    <scope>NUCLEOTIDE SEQUENCE [LARGE SCALE GENOMIC DNA]</scope>
    <source>
        <strain evidence="1 2">ATCC 25174</strain>
    </source>
</reference>
<accession>A0A7Y5ZYM0</accession>
<evidence type="ECO:0008006" key="3">
    <source>
        <dbReference type="Google" id="ProtNLM"/>
    </source>
</evidence>
<organism evidence="1 2">
    <name type="scientific">Cellulomonas humilata</name>
    <dbReference type="NCBI Taxonomy" id="144055"/>
    <lineage>
        <taxon>Bacteria</taxon>
        <taxon>Bacillati</taxon>
        <taxon>Actinomycetota</taxon>
        <taxon>Actinomycetes</taxon>
        <taxon>Micrococcales</taxon>
        <taxon>Cellulomonadaceae</taxon>
        <taxon>Cellulomonas</taxon>
    </lineage>
</organism>
<dbReference type="RefSeq" id="WP_175346414.1">
    <property type="nucleotide sequence ID" value="NZ_JABMCI010000052.1"/>
</dbReference>
<keyword evidence="2" id="KW-1185">Reference proteome</keyword>